<accession>T0BE51</accession>
<evidence type="ECO:0000313" key="2">
    <source>
        <dbReference type="Proteomes" id="UP000829401"/>
    </source>
</evidence>
<evidence type="ECO:0000313" key="1">
    <source>
        <dbReference type="EMBL" id="UNO48123.1"/>
    </source>
</evidence>
<protein>
    <submittedName>
        <fullName evidence="1">YheC/YheD family protein</fullName>
    </submittedName>
</protein>
<proteinExistence type="predicted"/>
<dbReference type="InterPro" id="IPR026838">
    <property type="entry name" value="YheC/D"/>
</dbReference>
<dbReference type="STRING" id="1356854.N007_15445"/>
<gene>
    <name evidence="1" type="ORF">K1I37_15765</name>
</gene>
<dbReference type="OrthoDB" id="2371125at2"/>
<dbReference type="RefSeq" id="WP_021298258.1">
    <property type="nucleotide sequence ID" value="NZ_AURB01000180.1"/>
</dbReference>
<organism evidence="1 2">
    <name type="scientific">Alicyclobacillus acidoterrestris (strain ATCC 49025 / DSM 3922 / CIP 106132 / NCIMB 13137 / GD3B)</name>
    <dbReference type="NCBI Taxonomy" id="1356854"/>
    <lineage>
        <taxon>Bacteria</taxon>
        <taxon>Bacillati</taxon>
        <taxon>Bacillota</taxon>
        <taxon>Bacilli</taxon>
        <taxon>Bacillales</taxon>
        <taxon>Alicyclobacillaceae</taxon>
        <taxon>Alicyclobacillus</taxon>
    </lineage>
</organism>
<dbReference type="Gene3D" id="3.30.470.20">
    <property type="entry name" value="ATP-grasp fold, B domain"/>
    <property type="match status" value="1"/>
</dbReference>
<accession>A0A9E6ZGG9</accession>
<dbReference type="Proteomes" id="UP000829401">
    <property type="component" value="Chromosome"/>
</dbReference>
<dbReference type="EMBL" id="CP080467">
    <property type="protein sequence ID" value="UNO48123.1"/>
    <property type="molecule type" value="Genomic_DNA"/>
</dbReference>
<dbReference type="AlphaFoldDB" id="T0BE51"/>
<dbReference type="eggNOG" id="COG0189">
    <property type="taxonomic scope" value="Bacteria"/>
</dbReference>
<dbReference type="Pfam" id="PF14398">
    <property type="entry name" value="ATPgrasp_YheCD"/>
    <property type="match status" value="1"/>
</dbReference>
<reference evidence="2" key="1">
    <citation type="journal article" date="2022" name="G3 (Bethesda)">
        <title>Unveiling the complete genome sequence of Alicyclobacillus acidoterrestris DSM 3922T, a taint-producing strain.</title>
        <authorList>
            <person name="Leonardo I.C."/>
            <person name="Barreto Crespo M.T."/>
            <person name="Gaspar F.B."/>
        </authorList>
    </citation>
    <scope>NUCLEOTIDE SEQUENCE [LARGE SCALE GENOMIC DNA]</scope>
    <source>
        <strain evidence="2">DSM 3922</strain>
    </source>
</reference>
<dbReference type="SUPFAM" id="SSF56059">
    <property type="entry name" value="Glutathione synthetase ATP-binding domain-like"/>
    <property type="match status" value="1"/>
</dbReference>
<sequence>MPERKPEMGKWLLYQFFRRNEQIAKFLPETKKYTVENFGTLIGKYKTVYVKPVAGSQGKGIMKAWYDGKSIVVQHTVRKQRKFPDVKSAANYIDNLRDGKMYIVQQGIKLAKVGGRPMDIRVMMQREKPGGRWRYSGMIAKIAGGNSVVTNTALSRGRVMDVDSALQTALGWTPAKVKRTVKELERLGYLFARHFDTYQRYRELGFDVAISSSGRIWLLEQNTAPSHALFARNQKNLAPYKRIQYRWGVYERARKAKHA</sequence>
<dbReference type="KEGG" id="aaco:K1I37_15765"/>
<keyword evidence="2" id="KW-1185">Reference proteome</keyword>
<name>T0BE51_ALIAG</name>